<evidence type="ECO:0000256" key="2">
    <source>
        <dbReference type="SAM" id="Phobius"/>
    </source>
</evidence>
<evidence type="ECO:0000313" key="4">
    <source>
        <dbReference type="Proteomes" id="UP001500729"/>
    </source>
</evidence>
<dbReference type="EMBL" id="BAAAGS010000016">
    <property type="protein sequence ID" value="GAA0527674.1"/>
    <property type="molecule type" value="Genomic_DNA"/>
</dbReference>
<keyword evidence="2" id="KW-0812">Transmembrane</keyword>
<evidence type="ECO:0008006" key="5">
    <source>
        <dbReference type="Google" id="ProtNLM"/>
    </source>
</evidence>
<dbReference type="Proteomes" id="UP001500729">
    <property type="component" value="Unassembled WGS sequence"/>
</dbReference>
<name>A0ABP3MWW5_SACER</name>
<sequence>MPCPPEHAKSLQSVTVASDAVAPDAADSVTDPSTVGDEAATRSPASGEEAARRRPEEGGDEAARAPRDGDVSRDSRGDEVTRGPRGDDVAQDPRDAVRDSHGDDAAEGPRGDEAAQAPRDGDETAARPRAGSGAGRRPRRDARRIAARGVLGLLLLLTGLLLAIIVGCFINDRTIEESRGQAVAEVVDSSFTRTVVRFSTDEGRVYIPPAGVLYPSGLQQGQLVRVEYDTRNPDLVRVAGRTMVLSLLPVGTAIAGTWLVLLPTYLVLRRRRA</sequence>
<evidence type="ECO:0000256" key="1">
    <source>
        <dbReference type="SAM" id="MobiDB-lite"/>
    </source>
</evidence>
<feature type="compositionally biased region" description="Basic and acidic residues" evidence="1">
    <location>
        <begin position="49"/>
        <end position="126"/>
    </location>
</feature>
<evidence type="ECO:0000313" key="3">
    <source>
        <dbReference type="EMBL" id="GAA0527674.1"/>
    </source>
</evidence>
<reference evidence="4" key="1">
    <citation type="journal article" date="2019" name="Int. J. Syst. Evol. Microbiol.">
        <title>The Global Catalogue of Microorganisms (GCM) 10K type strain sequencing project: providing services to taxonomists for standard genome sequencing and annotation.</title>
        <authorList>
            <consortium name="The Broad Institute Genomics Platform"/>
            <consortium name="The Broad Institute Genome Sequencing Center for Infectious Disease"/>
            <person name="Wu L."/>
            <person name="Ma J."/>
        </authorList>
    </citation>
    <scope>NUCLEOTIDE SEQUENCE [LARGE SCALE GENOMIC DNA]</scope>
    <source>
        <strain evidence="4">JCM 10303</strain>
    </source>
</reference>
<feature type="compositionally biased region" description="Low complexity" evidence="1">
    <location>
        <begin position="13"/>
        <end position="33"/>
    </location>
</feature>
<organism evidence="3 4">
    <name type="scientific">Saccharopolyspora erythraea</name>
    <name type="common">Streptomyces erythraeus</name>
    <dbReference type="NCBI Taxonomy" id="1836"/>
    <lineage>
        <taxon>Bacteria</taxon>
        <taxon>Bacillati</taxon>
        <taxon>Actinomycetota</taxon>
        <taxon>Actinomycetes</taxon>
        <taxon>Pseudonocardiales</taxon>
        <taxon>Pseudonocardiaceae</taxon>
        <taxon>Saccharopolyspora</taxon>
    </lineage>
</organism>
<feature type="transmembrane region" description="Helical" evidence="2">
    <location>
        <begin position="243"/>
        <end position="268"/>
    </location>
</feature>
<comment type="caution">
    <text evidence="3">The sequence shown here is derived from an EMBL/GenBank/DDBJ whole genome shotgun (WGS) entry which is preliminary data.</text>
</comment>
<accession>A0ABP3MWW5</accession>
<keyword evidence="2" id="KW-1133">Transmembrane helix</keyword>
<keyword evidence="4" id="KW-1185">Reference proteome</keyword>
<proteinExistence type="predicted"/>
<keyword evidence="2" id="KW-0472">Membrane</keyword>
<feature type="transmembrane region" description="Helical" evidence="2">
    <location>
        <begin position="145"/>
        <end position="170"/>
    </location>
</feature>
<protein>
    <recommendedName>
        <fullName evidence="5">DUF3592 domain-containing protein</fullName>
    </recommendedName>
</protein>
<feature type="region of interest" description="Disordered" evidence="1">
    <location>
        <begin position="1"/>
        <end position="141"/>
    </location>
</feature>
<gene>
    <name evidence="3" type="ORF">GCM10009533_28720</name>
</gene>